<name>A0ACB7SN86_HYAAI</name>
<sequence length="267" mass="28994">MGPKRNLEAGRADNANVRILTQGDNVYYEKNEDEAWISSSAQRDHKIKEKDHLGHQEDGEDTTTPGEDGGGRRWFRAPPRPPRVKVFAATAAASRPAAGYVFLPDSTRRRPTHDTIASSDDDHQATAAAAQPPLILTSALTGLRKHEQPRRSRRGSHALDHARMLSRPPRLLSEAGRGMGRGKGSWSRECGSLSPLRGPIFGPPLARLRGIEVRPPTTEVVDPAPRAPVTTRNRCGCAAGGAARLRRCRSLLLSAKKTACPPSPHIS</sequence>
<dbReference type="Proteomes" id="UP000821845">
    <property type="component" value="Chromosome 3"/>
</dbReference>
<reference evidence="1" key="1">
    <citation type="submission" date="2020-05" db="EMBL/GenBank/DDBJ databases">
        <title>Large-scale comparative analyses of tick genomes elucidate their genetic diversity and vector capacities.</title>
        <authorList>
            <person name="Jia N."/>
            <person name="Wang J."/>
            <person name="Shi W."/>
            <person name="Du L."/>
            <person name="Sun Y."/>
            <person name="Zhan W."/>
            <person name="Jiang J."/>
            <person name="Wang Q."/>
            <person name="Zhang B."/>
            <person name="Ji P."/>
            <person name="Sakyi L.B."/>
            <person name="Cui X."/>
            <person name="Yuan T."/>
            <person name="Jiang B."/>
            <person name="Yang W."/>
            <person name="Lam T.T.-Y."/>
            <person name="Chang Q."/>
            <person name="Ding S."/>
            <person name="Wang X."/>
            <person name="Zhu J."/>
            <person name="Ruan X."/>
            <person name="Zhao L."/>
            <person name="Wei J."/>
            <person name="Que T."/>
            <person name="Du C."/>
            <person name="Cheng J."/>
            <person name="Dai P."/>
            <person name="Han X."/>
            <person name="Huang E."/>
            <person name="Gao Y."/>
            <person name="Liu J."/>
            <person name="Shao H."/>
            <person name="Ye R."/>
            <person name="Li L."/>
            <person name="Wei W."/>
            <person name="Wang X."/>
            <person name="Wang C."/>
            <person name="Yang T."/>
            <person name="Huo Q."/>
            <person name="Li W."/>
            <person name="Guo W."/>
            <person name="Chen H."/>
            <person name="Zhou L."/>
            <person name="Ni X."/>
            <person name="Tian J."/>
            <person name="Zhou Y."/>
            <person name="Sheng Y."/>
            <person name="Liu T."/>
            <person name="Pan Y."/>
            <person name="Xia L."/>
            <person name="Li J."/>
            <person name="Zhao F."/>
            <person name="Cao W."/>
        </authorList>
    </citation>
    <scope>NUCLEOTIDE SEQUENCE</scope>
    <source>
        <strain evidence="1">Hyas-2018</strain>
    </source>
</reference>
<dbReference type="EMBL" id="CM023483">
    <property type="protein sequence ID" value="KAH6936328.1"/>
    <property type="molecule type" value="Genomic_DNA"/>
</dbReference>
<proteinExistence type="predicted"/>
<protein>
    <submittedName>
        <fullName evidence="1">Uncharacterized protein</fullName>
    </submittedName>
</protein>
<keyword evidence="2" id="KW-1185">Reference proteome</keyword>
<organism evidence="1 2">
    <name type="scientific">Hyalomma asiaticum</name>
    <name type="common">Tick</name>
    <dbReference type="NCBI Taxonomy" id="266040"/>
    <lineage>
        <taxon>Eukaryota</taxon>
        <taxon>Metazoa</taxon>
        <taxon>Ecdysozoa</taxon>
        <taxon>Arthropoda</taxon>
        <taxon>Chelicerata</taxon>
        <taxon>Arachnida</taxon>
        <taxon>Acari</taxon>
        <taxon>Parasitiformes</taxon>
        <taxon>Ixodida</taxon>
        <taxon>Ixodoidea</taxon>
        <taxon>Ixodidae</taxon>
        <taxon>Hyalomminae</taxon>
        <taxon>Hyalomma</taxon>
    </lineage>
</organism>
<gene>
    <name evidence="1" type="ORF">HPB50_016158</name>
</gene>
<accession>A0ACB7SN86</accession>
<evidence type="ECO:0000313" key="2">
    <source>
        <dbReference type="Proteomes" id="UP000821845"/>
    </source>
</evidence>
<evidence type="ECO:0000313" key="1">
    <source>
        <dbReference type="EMBL" id="KAH6936328.1"/>
    </source>
</evidence>
<comment type="caution">
    <text evidence="1">The sequence shown here is derived from an EMBL/GenBank/DDBJ whole genome shotgun (WGS) entry which is preliminary data.</text>
</comment>